<feature type="transmembrane region" description="Helical" evidence="8">
    <location>
        <begin position="92"/>
        <end position="110"/>
    </location>
</feature>
<dbReference type="PATRIC" id="fig|106592.7.peg.4705"/>
<dbReference type="GO" id="GO:0005886">
    <property type="term" value="C:plasma membrane"/>
    <property type="evidence" value="ECO:0007669"/>
    <property type="project" value="UniProtKB-SubCell"/>
</dbReference>
<evidence type="ECO:0000256" key="2">
    <source>
        <dbReference type="ARBA" id="ARBA00007935"/>
    </source>
</evidence>
<dbReference type="OrthoDB" id="9811975at2"/>
<feature type="transmembrane region" description="Helical" evidence="8">
    <location>
        <begin position="116"/>
        <end position="135"/>
    </location>
</feature>
<dbReference type="Gene3D" id="1.10.3470.10">
    <property type="entry name" value="ABC transporter involved in vitamin B12 uptake, BtuC"/>
    <property type="match status" value="1"/>
</dbReference>
<dbReference type="AlphaFoldDB" id="A0A0L8C025"/>
<dbReference type="GO" id="GO:0022857">
    <property type="term" value="F:transmembrane transporter activity"/>
    <property type="evidence" value="ECO:0007669"/>
    <property type="project" value="InterPro"/>
</dbReference>
<organism evidence="9 10">
    <name type="scientific">Ensifer adhaerens</name>
    <name type="common">Sinorhizobium morelense</name>
    <dbReference type="NCBI Taxonomy" id="106592"/>
    <lineage>
        <taxon>Bacteria</taxon>
        <taxon>Pseudomonadati</taxon>
        <taxon>Pseudomonadota</taxon>
        <taxon>Alphaproteobacteria</taxon>
        <taxon>Hyphomicrobiales</taxon>
        <taxon>Rhizobiaceae</taxon>
        <taxon>Sinorhizobium/Ensifer group</taxon>
        <taxon>Ensifer</taxon>
    </lineage>
</organism>
<feature type="transmembrane region" description="Helical" evidence="8">
    <location>
        <begin position="147"/>
        <end position="169"/>
    </location>
</feature>
<evidence type="ECO:0000256" key="3">
    <source>
        <dbReference type="ARBA" id="ARBA00022448"/>
    </source>
</evidence>
<proteinExistence type="inferred from homology"/>
<feature type="transmembrane region" description="Helical" evidence="8">
    <location>
        <begin position="62"/>
        <end position="80"/>
    </location>
</feature>
<keyword evidence="6 8" id="KW-1133">Transmembrane helix</keyword>
<keyword evidence="5 8" id="KW-0812">Transmembrane</keyword>
<feature type="transmembrane region" description="Helical" evidence="8">
    <location>
        <begin position="307"/>
        <end position="324"/>
    </location>
</feature>
<evidence type="ECO:0000256" key="7">
    <source>
        <dbReference type="ARBA" id="ARBA00023136"/>
    </source>
</evidence>
<name>A0A0L8C025_ENSAD</name>
<evidence type="ECO:0000256" key="5">
    <source>
        <dbReference type="ARBA" id="ARBA00022692"/>
    </source>
</evidence>
<dbReference type="GO" id="GO:0033214">
    <property type="term" value="P:siderophore-iron import into cell"/>
    <property type="evidence" value="ECO:0007669"/>
    <property type="project" value="TreeGrafter"/>
</dbReference>
<comment type="similarity">
    <text evidence="2">Belongs to the binding-protein-dependent transport system permease family. FecCD subfamily.</text>
</comment>
<dbReference type="PANTHER" id="PTHR30472:SF1">
    <property type="entry name" value="FE(3+) DICITRATE TRANSPORT SYSTEM PERMEASE PROTEIN FECC-RELATED"/>
    <property type="match status" value="1"/>
</dbReference>
<dbReference type="PANTHER" id="PTHR30472">
    <property type="entry name" value="FERRIC ENTEROBACTIN TRANSPORT SYSTEM PERMEASE PROTEIN"/>
    <property type="match status" value="1"/>
</dbReference>
<sequence length="336" mass="34724">MRRHSRSASSLLFILAGALVMFVLGLLYGAKPMTLAKAVGALLSPNQGTDGFIVWTLRMPRSLAAFLAGAALATAGFLLQSVTRNPLAAPDLTGVSAGAVTAIVTTFIFFPDVSSAYYPPIGMAGGVGAAALTLFASNGRRGSPLHFALSGVTVALFLSAITTCVLLRGGPQSPSVLFWLSGGFQGRSWPQVVYMLPWIVIGLLGALVSHRVIGLFGLGDEAAAGMGVNTAVWKPIVLICAIILVAGVTPVAGPIAFIGLAAPHLVRLLRPADTLWAILLNIALGGALLVTADALARSVAAPREIPVGIFTALIGGPVFIYLIQRRRLGMTTGPRP</sequence>
<keyword evidence="4" id="KW-1003">Cell membrane</keyword>
<evidence type="ECO:0000256" key="8">
    <source>
        <dbReference type="SAM" id="Phobius"/>
    </source>
</evidence>
<gene>
    <name evidence="9" type="ORF">AC244_09705</name>
</gene>
<feature type="transmembrane region" description="Helical" evidence="8">
    <location>
        <begin position="274"/>
        <end position="295"/>
    </location>
</feature>
<dbReference type="InterPro" id="IPR037294">
    <property type="entry name" value="ABC_BtuC-like"/>
</dbReference>
<dbReference type="EMBL" id="LGAP01000003">
    <property type="protein sequence ID" value="KOF20155.1"/>
    <property type="molecule type" value="Genomic_DNA"/>
</dbReference>
<feature type="transmembrane region" description="Helical" evidence="8">
    <location>
        <begin position="189"/>
        <end position="208"/>
    </location>
</feature>
<feature type="transmembrane region" description="Helical" evidence="8">
    <location>
        <begin position="236"/>
        <end position="262"/>
    </location>
</feature>
<comment type="caution">
    <text evidence="9">The sequence shown here is derived from an EMBL/GenBank/DDBJ whole genome shotgun (WGS) entry which is preliminary data.</text>
</comment>
<accession>A0A0L8C025</accession>
<evidence type="ECO:0000256" key="1">
    <source>
        <dbReference type="ARBA" id="ARBA00004651"/>
    </source>
</evidence>
<evidence type="ECO:0000256" key="4">
    <source>
        <dbReference type="ARBA" id="ARBA00022475"/>
    </source>
</evidence>
<reference evidence="10" key="1">
    <citation type="submission" date="2015-07" db="EMBL/GenBank/DDBJ databases">
        <title>Whole genome sequence of an Ensifer adhaerens strain isolated from a cave pool in the Wind Cave National Park.</title>
        <authorList>
            <person name="Eng W.W.H."/>
            <person name="Gan H.M."/>
            <person name="Barton H.A."/>
            <person name="Savka M.A."/>
        </authorList>
    </citation>
    <scope>NUCLEOTIDE SEQUENCE [LARGE SCALE GENOMIC DNA]</scope>
    <source>
        <strain evidence="10">SD006</strain>
    </source>
</reference>
<evidence type="ECO:0000313" key="10">
    <source>
        <dbReference type="Proteomes" id="UP000037425"/>
    </source>
</evidence>
<dbReference type="Pfam" id="PF01032">
    <property type="entry name" value="FecCD"/>
    <property type="match status" value="1"/>
</dbReference>
<dbReference type="Proteomes" id="UP000037425">
    <property type="component" value="Unassembled WGS sequence"/>
</dbReference>
<dbReference type="CDD" id="cd06550">
    <property type="entry name" value="TM_ABC_iron-siderophores_like"/>
    <property type="match status" value="1"/>
</dbReference>
<keyword evidence="7 8" id="KW-0472">Membrane</keyword>
<comment type="subcellular location">
    <subcellularLocation>
        <location evidence="1">Cell membrane</location>
        <topology evidence="1">Multi-pass membrane protein</topology>
    </subcellularLocation>
</comment>
<keyword evidence="3" id="KW-0813">Transport</keyword>
<dbReference type="SUPFAM" id="SSF81345">
    <property type="entry name" value="ABC transporter involved in vitamin B12 uptake, BtuC"/>
    <property type="match status" value="1"/>
</dbReference>
<evidence type="ECO:0000256" key="6">
    <source>
        <dbReference type="ARBA" id="ARBA00022989"/>
    </source>
</evidence>
<evidence type="ECO:0000313" key="9">
    <source>
        <dbReference type="EMBL" id="KOF20155.1"/>
    </source>
</evidence>
<protein>
    <submittedName>
        <fullName evidence="9">Ferrichrome ABC transporter permease</fullName>
    </submittedName>
</protein>
<dbReference type="InterPro" id="IPR000522">
    <property type="entry name" value="ABC_transptr_permease_BtuC"/>
</dbReference>